<reference evidence="2" key="1">
    <citation type="submission" date="2019-05" db="EMBL/GenBank/DDBJ databases">
        <title>Candidatus Nanohalobium constans, a novel model system to study the DPANN nano-sized archaea: genomic and physiological characterization of a nanoarchaeon co-cultured with its chitinotrophic host.</title>
        <authorList>
            <person name="La Cono V."/>
            <person name="Arcadi E."/>
            <person name="Crisafi F."/>
            <person name="Denaro R."/>
            <person name="La Spada G."/>
            <person name="Messina E."/>
            <person name="Smedile F."/>
            <person name="Toshchakov S.V."/>
            <person name="Shevchenko M.A."/>
            <person name="Golyshin P.N."/>
            <person name="Golyshina O.V."/>
            <person name="Ferrer M."/>
            <person name="Rohde M."/>
            <person name="Mushegian A."/>
            <person name="Sorokin D.Y."/>
            <person name="Giuliano L."/>
            <person name="Yakimov M.M."/>
        </authorList>
    </citation>
    <scope>NUCLEOTIDE SEQUENCE [LARGE SCALE GENOMIC DNA]</scope>
    <source>
        <strain evidence="2">LC1Nh</strain>
    </source>
</reference>
<gene>
    <name evidence="1" type="ORF">LC1Nh_0355</name>
</gene>
<sequence>MNKGQFMIISVIIASLITISLAATISQIQLQRHNVEETSLHTNKIETEIEKITADGVITTKEERNFRKLLGYIDNYETEPVFNHSGPCIKVKMRSTDRRIETECIN</sequence>
<dbReference type="EMBL" id="CP040089">
    <property type="protein sequence ID" value="QGA80256.1"/>
    <property type="molecule type" value="Genomic_DNA"/>
</dbReference>
<proteinExistence type="predicted"/>
<evidence type="ECO:0000313" key="1">
    <source>
        <dbReference type="EMBL" id="QGA80256.1"/>
    </source>
</evidence>
<name>A0A5Q0UFB7_9ARCH</name>
<organism evidence="1 2">
    <name type="scientific">Candidatus Nanohalobium constans</name>
    <dbReference type="NCBI Taxonomy" id="2565781"/>
    <lineage>
        <taxon>Archaea</taxon>
        <taxon>Candidatus Nanohalarchaeota</taxon>
        <taxon>Candidatus Nanohalobia</taxon>
        <taxon>Candidatus Nanohalobiales</taxon>
        <taxon>Candidatus Nanohalobiaceae</taxon>
        <taxon>Candidatus Nanohalobium</taxon>
    </lineage>
</organism>
<dbReference type="GeneID" id="42364738"/>
<dbReference type="RefSeq" id="WP_153549994.1">
    <property type="nucleotide sequence ID" value="NZ_CP040089.1"/>
</dbReference>
<evidence type="ECO:0000313" key="2">
    <source>
        <dbReference type="Proteomes" id="UP000377803"/>
    </source>
</evidence>
<dbReference type="KEGG" id="ncon:LC1Nh_0355"/>
<dbReference type="AlphaFoldDB" id="A0A5Q0UFB7"/>
<accession>A0A5Q0UFB7</accession>
<keyword evidence="2" id="KW-1185">Reference proteome</keyword>
<dbReference type="Proteomes" id="UP000377803">
    <property type="component" value="Chromosome"/>
</dbReference>
<protein>
    <submittedName>
        <fullName evidence="1">Uncharacterized protein</fullName>
    </submittedName>
</protein>